<dbReference type="Gene3D" id="1.10.238.200">
    <property type="entry name" value="Cullin, PONY binding domain"/>
    <property type="match status" value="1"/>
</dbReference>
<dbReference type="GO" id="GO:0031624">
    <property type="term" value="F:ubiquitin conjugating enzyme binding"/>
    <property type="evidence" value="ECO:0007669"/>
    <property type="project" value="TreeGrafter"/>
</dbReference>
<gene>
    <name evidence="5" type="ORF">NTEN_LOCUS20704</name>
</gene>
<dbReference type="PANTHER" id="PTHR12281:SF31">
    <property type="entry name" value="DCN1-LIKE PROTEIN 3"/>
    <property type="match status" value="1"/>
</dbReference>
<dbReference type="InterPro" id="IPR042460">
    <property type="entry name" value="DCN1-like_PONY"/>
</dbReference>
<dbReference type="GO" id="GO:0005886">
    <property type="term" value="C:plasma membrane"/>
    <property type="evidence" value="ECO:0007669"/>
    <property type="project" value="UniProtKB-ARBA"/>
</dbReference>
<sequence length="445" mass="50867">MENLYRAQGPPLIQANNSLVRSTFENTPGPSVEKTIYHAGIKIWNRKEHRYVRNGSRAVHPGTGEDQWPHTPQCTQADRLHRLQSGQNVIDLPQRFTHQKYCYLCTAGTFTRNRVPLYRTDTIENVWRYHCSWTLRKRSPLFQPINHCLCNLFIAKESVVRDSPDLPYATVNGNNIYETAAVLAVTTASVATLSAPTVITTTTALSRDRSVRTFYSRMPSVGKTAETRIGKTVSDAKVNSLFDSYKDPHEDLILTEGIERLCADLSLSPDDFKVLILAWKLDAGQMCRFTRDEFVGGCRSLGVESVRAIKEKLPEIATQVASNPDVFKDLYRFTFRFGLDNTVGQRILPIETAVILWRLVFTVREPPILERWLRFLDKHRDVFRGVPRDTWNMFLNFSEAVGDDLSVYDDTEAWPSVFDDFVEFDNDQANQNISNKDKDSDCIVR</sequence>
<dbReference type="EMBL" id="CADCXU010030435">
    <property type="protein sequence ID" value="CAB0016535.1"/>
    <property type="molecule type" value="Genomic_DNA"/>
</dbReference>
<dbReference type="GO" id="GO:2000436">
    <property type="term" value="P:positive regulation of protein neddylation"/>
    <property type="evidence" value="ECO:0007669"/>
    <property type="project" value="UniProtKB-ARBA"/>
</dbReference>
<comment type="function">
    <text evidence="2">Promotes neddylation of cullin components of SCF-type E3 ubiquitin ligase complexes and thus regulates SCF-type complex activity. Function promotes cell proliferation.</text>
</comment>
<dbReference type="Pfam" id="PF03556">
    <property type="entry name" value="Cullin_binding"/>
    <property type="match status" value="1"/>
</dbReference>
<dbReference type="Gene3D" id="1.10.238.10">
    <property type="entry name" value="EF-hand"/>
    <property type="match status" value="1"/>
</dbReference>
<proteinExistence type="predicted"/>
<dbReference type="InterPro" id="IPR014764">
    <property type="entry name" value="DCN-prot"/>
</dbReference>
<protein>
    <recommendedName>
        <fullName evidence="3">Defective in cullin neddylation protein</fullName>
    </recommendedName>
</protein>
<organism evidence="5 6">
    <name type="scientific">Nesidiocoris tenuis</name>
    <dbReference type="NCBI Taxonomy" id="355587"/>
    <lineage>
        <taxon>Eukaryota</taxon>
        <taxon>Metazoa</taxon>
        <taxon>Ecdysozoa</taxon>
        <taxon>Arthropoda</taxon>
        <taxon>Hexapoda</taxon>
        <taxon>Insecta</taxon>
        <taxon>Pterygota</taxon>
        <taxon>Neoptera</taxon>
        <taxon>Paraneoptera</taxon>
        <taxon>Hemiptera</taxon>
        <taxon>Heteroptera</taxon>
        <taxon>Panheteroptera</taxon>
        <taxon>Cimicomorpha</taxon>
        <taxon>Miridae</taxon>
        <taxon>Dicyphina</taxon>
        <taxon>Nesidiocoris</taxon>
    </lineage>
</organism>
<dbReference type="GO" id="GO:0032182">
    <property type="term" value="F:ubiquitin-like protein binding"/>
    <property type="evidence" value="ECO:0007669"/>
    <property type="project" value="TreeGrafter"/>
</dbReference>
<name>A0A6H5HF00_9HEMI</name>
<keyword evidence="6" id="KW-1185">Reference proteome</keyword>
<dbReference type="Proteomes" id="UP000479000">
    <property type="component" value="Unassembled WGS sequence"/>
</dbReference>
<dbReference type="FunFam" id="1.10.238.200:FF:000003">
    <property type="entry name" value="DCN1-like protein 3"/>
    <property type="match status" value="1"/>
</dbReference>
<dbReference type="InterPro" id="IPR005176">
    <property type="entry name" value="PONY_dom"/>
</dbReference>
<evidence type="ECO:0000313" key="5">
    <source>
        <dbReference type="EMBL" id="CAB0016535.1"/>
    </source>
</evidence>
<evidence type="ECO:0000256" key="1">
    <source>
        <dbReference type="ARBA" id="ARBA00022786"/>
    </source>
</evidence>
<evidence type="ECO:0000256" key="2">
    <source>
        <dbReference type="ARBA" id="ARBA00059219"/>
    </source>
</evidence>
<dbReference type="PANTHER" id="PTHR12281">
    <property type="entry name" value="RP42 RELATED"/>
    <property type="match status" value="1"/>
</dbReference>
<feature type="domain" description="DCUN1" evidence="4">
    <location>
        <begin position="233"/>
        <end position="426"/>
    </location>
</feature>
<dbReference type="OrthoDB" id="27198at2759"/>
<keyword evidence="1" id="KW-0833">Ubl conjugation pathway</keyword>
<dbReference type="GO" id="GO:0000151">
    <property type="term" value="C:ubiquitin ligase complex"/>
    <property type="evidence" value="ECO:0007669"/>
    <property type="project" value="TreeGrafter"/>
</dbReference>
<dbReference type="FunFam" id="1.10.238.10:FF:000030">
    <property type="entry name" value="DCN1-like protein"/>
    <property type="match status" value="1"/>
</dbReference>
<dbReference type="AlphaFoldDB" id="A0A6H5HF00"/>
<evidence type="ECO:0000259" key="4">
    <source>
        <dbReference type="PROSITE" id="PS51229"/>
    </source>
</evidence>
<reference evidence="5 6" key="1">
    <citation type="submission" date="2020-02" db="EMBL/GenBank/DDBJ databases">
        <authorList>
            <person name="Ferguson B K."/>
        </authorList>
    </citation>
    <scope>NUCLEOTIDE SEQUENCE [LARGE SCALE GENOMIC DNA]</scope>
</reference>
<evidence type="ECO:0000313" key="6">
    <source>
        <dbReference type="Proteomes" id="UP000479000"/>
    </source>
</evidence>
<comment type="function">
    <text evidence="3">Neddylation of cullins play an essential role in the regulation of SCF-type complexes activity.</text>
</comment>
<dbReference type="PROSITE" id="PS51229">
    <property type="entry name" value="DCUN1"/>
    <property type="match status" value="1"/>
</dbReference>
<evidence type="ECO:0000256" key="3">
    <source>
        <dbReference type="RuleBase" id="RU410713"/>
    </source>
</evidence>
<dbReference type="GO" id="GO:0045116">
    <property type="term" value="P:protein neddylation"/>
    <property type="evidence" value="ECO:0007669"/>
    <property type="project" value="TreeGrafter"/>
</dbReference>
<dbReference type="GO" id="GO:0097602">
    <property type="term" value="F:cullin family protein binding"/>
    <property type="evidence" value="ECO:0007669"/>
    <property type="project" value="TreeGrafter"/>
</dbReference>
<accession>A0A6H5HF00</accession>